<dbReference type="AlphaFoldDB" id="A0AAX1IC05"/>
<reference evidence="4 5" key="1">
    <citation type="submission" date="2020-08" db="EMBL/GenBank/DDBJ databases">
        <title>Phenotypic and transcriptomic analysis of seven clinical Stenotrophomonas maltophilia isolates identify a small set of shared and commonly regulated genes involved in biofilm lifestyle.</title>
        <authorList>
            <person name="Alio I."/>
            <person name="Gudzuhn M."/>
            <person name="Streit W."/>
        </authorList>
    </citation>
    <scope>NUCLEOTIDE SEQUENCE [LARGE SCALE GENOMIC DNA]</scope>
    <source>
        <strain evidence="4 5">UHH_SKK55</strain>
    </source>
</reference>
<keyword evidence="2" id="KW-1133">Transmembrane helix</keyword>
<keyword evidence="2" id="KW-0472">Membrane</keyword>
<evidence type="ECO:0000256" key="2">
    <source>
        <dbReference type="SAM" id="Phobius"/>
    </source>
</evidence>
<dbReference type="Gene3D" id="3.50.50.60">
    <property type="entry name" value="FAD/NAD(P)-binding domain"/>
    <property type="match status" value="1"/>
</dbReference>
<feature type="transmembrane region" description="Helical" evidence="2">
    <location>
        <begin position="16"/>
        <end position="35"/>
    </location>
</feature>
<gene>
    <name evidence="4" type="ORF">GPNADHDJ_00425</name>
</gene>
<dbReference type="EMBL" id="CP060025">
    <property type="protein sequence ID" value="QNG76256.1"/>
    <property type="molecule type" value="Genomic_DNA"/>
</dbReference>
<keyword evidence="2" id="KW-0812">Transmembrane</keyword>
<dbReference type="InterPro" id="IPR052189">
    <property type="entry name" value="L-asp_N-monooxygenase_NS-form"/>
</dbReference>
<sequence>MAYNRRMTDSPRNGELDLAIIGGGAAGVLVAIQVLRQAKAPLAIAIFETASQLAQGIAYATPWPEHLLNVPAAKMSAFADQPGDFLDYLMAANAYPGQAREVLGERYVCRHYFAAYLQQRLQEAAAASPAQLQVIAQPVLGLQLDDHGYRLTLGDAQTLHTVQAVLATGNSMRPLPVAGAEALPADDVIEAWDYDGVRTLAGEQAVAIVGSGLSMADTVLALVAAGHTGPLHVISRHGLLPLPHAHGGLPTFDPATLLPMRLRQRLRALRGFARQARADGLPWQGVMDRIRPHGQALWCSLDAADQRRFLRHVVRYWDVHRHRIAEEADAQLQALIGSGQLRIHRSRLQRIGREGDALRLSGRDANGNEQHWTIGGVVNATGVETRASALRNPLLQQLQADGLARPGPHGLGLDSTVPGDRLRSASGQPQARLGVLGSLRIGSLWESLAVPELRQQAQALATQVVAGAATAMP</sequence>
<evidence type="ECO:0000256" key="1">
    <source>
        <dbReference type="SAM" id="MobiDB-lite"/>
    </source>
</evidence>
<feature type="region of interest" description="Disordered" evidence="1">
    <location>
        <begin position="405"/>
        <end position="428"/>
    </location>
</feature>
<dbReference type="Pfam" id="PF13454">
    <property type="entry name" value="NAD_binding_9"/>
    <property type="match status" value="1"/>
</dbReference>
<protein>
    <submittedName>
        <fullName evidence="4">Pyridine nucleotide-disulfide oxidoreductase</fullName>
    </submittedName>
</protein>
<dbReference type="PANTHER" id="PTHR40254:SF1">
    <property type="entry name" value="BLR0577 PROTEIN"/>
    <property type="match status" value="1"/>
</dbReference>
<dbReference type="PRINTS" id="PR00368">
    <property type="entry name" value="FADPNR"/>
</dbReference>
<dbReference type="Proteomes" id="UP000515598">
    <property type="component" value="Chromosome"/>
</dbReference>
<feature type="domain" description="FAD-dependent urate hydroxylase HpyO/Asp monooxygenase CreE-like FAD/NAD(P)-binding" evidence="3">
    <location>
        <begin position="19"/>
        <end position="170"/>
    </location>
</feature>
<name>A0AAX1IC05_STEMA</name>
<organism evidence="4 5">
    <name type="scientific">Stenotrophomonas maltophilia</name>
    <name type="common">Pseudomonas maltophilia</name>
    <name type="synonym">Xanthomonas maltophilia</name>
    <dbReference type="NCBI Taxonomy" id="40324"/>
    <lineage>
        <taxon>Bacteria</taxon>
        <taxon>Pseudomonadati</taxon>
        <taxon>Pseudomonadota</taxon>
        <taxon>Gammaproteobacteria</taxon>
        <taxon>Lysobacterales</taxon>
        <taxon>Lysobacteraceae</taxon>
        <taxon>Stenotrophomonas</taxon>
        <taxon>Stenotrophomonas maltophilia group</taxon>
    </lineage>
</organism>
<dbReference type="SUPFAM" id="SSF51905">
    <property type="entry name" value="FAD/NAD(P)-binding domain"/>
    <property type="match status" value="1"/>
</dbReference>
<dbReference type="InterPro" id="IPR038732">
    <property type="entry name" value="HpyO/CreE_NAD-binding"/>
</dbReference>
<evidence type="ECO:0000313" key="4">
    <source>
        <dbReference type="EMBL" id="QNG76256.1"/>
    </source>
</evidence>
<evidence type="ECO:0000259" key="3">
    <source>
        <dbReference type="Pfam" id="PF13454"/>
    </source>
</evidence>
<dbReference type="InterPro" id="IPR036188">
    <property type="entry name" value="FAD/NAD-bd_sf"/>
</dbReference>
<accession>A0AAX1IC05</accession>
<dbReference type="RefSeq" id="WP_154351642.1">
    <property type="nucleotide sequence ID" value="NZ_CP040433.1"/>
</dbReference>
<dbReference type="PANTHER" id="PTHR40254">
    <property type="entry name" value="BLR0577 PROTEIN"/>
    <property type="match status" value="1"/>
</dbReference>
<evidence type="ECO:0000313" key="5">
    <source>
        <dbReference type="Proteomes" id="UP000515598"/>
    </source>
</evidence>
<proteinExistence type="predicted"/>